<evidence type="ECO:0000259" key="8">
    <source>
        <dbReference type="PROSITE" id="PS51839"/>
    </source>
</evidence>
<dbReference type="InterPro" id="IPR050157">
    <property type="entry name" value="PSI_iron-sulfur_center"/>
</dbReference>
<dbReference type="InterPro" id="IPR006963">
    <property type="entry name" value="Mopterin_OxRdtase_4Fe-4S_dom"/>
</dbReference>
<dbReference type="Gene3D" id="2.20.25.90">
    <property type="entry name" value="ADC-like domains"/>
    <property type="match status" value="1"/>
</dbReference>
<feature type="domain" description="4Fe-4S ferredoxin-type" evidence="6">
    <location>
        <begin position="134"/>
        <end position="163"/>
    </location>
</feature>
<sequence length="813" mass="91979">MPKITIDEKQLDFKEGQTILEIARKNNIYIPTICYLNGCSPTVACKMCMAEVDGKRVYTCNTKAKDGARVLTQTPEVIDDRRTIMQTYDVNHPLECGVCDKSGECELQDLTLKNQVESQNYSVQDDEKVPKEWAQAIYDPNLCIVCERCVTTCKDNIGEANLKAVKTELHAPDSFKDTMPKDPYSVWSRKQKALIDFVGENPCVDCGECIAVCPVGALGYKNFSYTSNAWELRKISSTCPHCPAGCHIDYQVKHQDVLNDKQKIYRVSNDFHYNPICGAGRFAFDISSSIQGSENLSEAVQKIKNAKAIRIGGDITNEEAFIIEELRKKIGFEIYCEDTRQFQEFSNTFKQKYFPTLSDIGSSDLIISLGSSLKTEIPLLRYAINNALKLNKSTSLIYAHPIKDGLIDKLGRNVISIQYPPQADEVILGALLLIKDLNPDNILDTVYKSKKKISKTTIKEVKKTLPIEDGSTSEEPKEIIEKIEEVIELDYYGLLEECSLNYDKFIQLKEIFLSANAPILVIGQDVYQHKNAKNIAKMLSFLEKNTSVRIVLIPPQTNSVGISLICTLQEDKKDTTEVVGIRSYGDYVIDSDRINTKNEAKHHVDFILPALNQIEATLSNFEYKLLPLKPAILYRGYDLSDIAQAFGLSGESLVDYTHLLPKESGFEEIHYDCLKNYYCSNGEEKRGYVLNLDFVKNHRNNTSDTILNSIEFPKIESFNAYFKYPQAQFSPNTQASENLQTKTGIYTSKENLTKLNLTEGQEICLEKNGDEIIGNVYVDYDLNQDIFVISPSLDNEHIFKQSIFENLTLKECR</sequence>
<dbReference type="GO" id="GO:0046872">
    <property type="term" value="F:metal ion binding"/>
    <property type="evidence" value="ECO:0007669"/>
    <property type="project" value="UniProtKB-KW"/>
</dbReference>
<dbReference type="Proteomes" id="UP001240777">
    <property type="component" value="Unassembled WGS sequence"/>
</dbReference>
<dbReference type="InterPro" id="IPR019574">
    <property type="entry name" value="NADH_UbQ_OxRdtase_Gsu_4Fe4S-bd"/>
</dbReference>
<accession>A0AA90TA59</accession>
<proteinExistence type="predicted"/>
<dbReference type="EC" id="1.6.5.9" evidence="10"/>
<dbReference type="PROSITE" id="PS00198">
    <property type="entry name" value="4FE4S_FER_1"/>
    <property type="match status" value="1"/>
</dbReference>
<dbReference type="PANTHER" id="PTHR24960">
    <property type="entry name" value="PHOTOSYSTEM I IRON-SULFUR CENTER-RELATED"/>
    <property type="match status" value="1"/>
</dbReference>
<dbReference type="EMBL" id="JAUYZK010000012">
    <property type="protein sequence ID" value="MDP2539602.1"/>
    <property type="molecule type" value="Genomic_DNA"/>
</dbReference>
<evidence type="ECO:0000256" key="3">
    <source>
        <dbReference type="ARBA" id="ARBA00023004"/>
    </source>
</evidence>
<dbReference type="CDD" id="cd00207">
    <property type="entry name" value="fer2"/>
    <property type="match status" value="1"/>
</dbReference>
<comment type="caution">
    <text evidence="10">The sequence shown here is derived from an EMBL/GenBank/DDBJ whole genome shotgun (WGS) entry which is preliminary data.</text>
</comment>
<keyword evidence="12" id="KW-1185">Reference proteome</keyword>
<dbReference type="Proteomes" id="UP001177258">
    <property type="component" value="Unassembled WGS sequence"/>
</dbReference>
<evidence type="ECO:0000256" key="2">
    <source>
        <dbReference type="ARBA" id="ARBA00022723"/>
    </source>
</evidence>
<feature type="domain" description="4Fe-4S Mo/W bis-MGD-type" evidence="7">
    <location>
        <begin position="232"/>
        <end position="291"/>
    </location>
</feature>
<keyword evidence="3" id="KW-0408">Iron</keyword>
<dbReference type="EMBL" id="JAUPEV010000012">
    <property type="protein sequence ID" value="MDO7253710.1"/>
    <property type="molecule type" value="Genomic_DNA"/>
</dbReference>
<feature type="domain" description="4Fe-4S His(Cys)3-ligated-type" evidence="8">
    <location>
        <begin position="76"/>
        <end position="115"/>
    </location>
</feature>
<protein>
    <submittedName>
        <fullName evidence="10">NADH-quinone oxidoreductase subunit G</fullName>
        <ecNumber evidence="10">1.6.5.9</ecNumber>
    </submittedName>
</protein>
<dbReference type="AlphaFoldDB" id="A0AA90TA59"/>
<dbReference type="PANTHER" id="PTHR24960:SF84">
    <property type="entry name" value="HYDROGENASE SUBUNIT"/>
    <property type="match status" value="1"/>
</dbReference>
<dbReference type="SMART" id="SM00929">
    <property type="entry name" value="NADH-G_4Fe-4S_3"/>
    <property type="match status" value="1"/>
</dbReference>
<dbReference type="SMART" id="SM00926">
    <property type="entry name" value="Molybdop_Fe4S4"/>
    <property type="match status" value="1"/>
</dbReference>
<dbReference type="InterPro" id="IPR006656">
    <property type="entry name" value="Mopterin_OxRdtase"/>
</dbReference>
<dbReference type="SUPFAM" id="SSF54292">
    <property type="entry name" value="2Fe-2S ferredoxin-like"/>
    <property type="match status" value="1"/>
</dbReference>
<evidence type="ECO:0000259" key="6">
    <source>
        <dbReference type="PROSITE" id="PS51379"/>
    </source>
</evidence>
<keyword evidence="1" id="KW-0004">4Fe-4S</keyword>
<dbReference type="Pfam" id="PF13510">
    <property type="entry name" value="Fer2_4"/>
    <property type="match status" value="1"/>
</dbReference>
<evidence type="ECO:0000256" key="4">
    <source>
        <dbReference type="ARBA" id="ARBA00023014"/>
    </source>
</evidence>
<reference evidence="9 11" key="3">
    <citation type="journal article" date="2024" name="Syst. Appl. Microbiol.">
        <title>Helicobacter cappadocius sp. nov., from lizards: The first psychrotrophic Helicobacter species.</title>
        <authorList>
            <person name="Aydin F."/>
            <person name="Tarhane S."/>
            <person name="Karakaya E."/>
            <person name="Abay S."/>
            <person name="Kayman T."/>
            <person name="Guran O."/>
            <person name="Bozkurt E."/>
            <person name="Uzum N."/>
            <person name="Avci A."/>
            <person name="Olgun K."/>
            <person name="Jablonski D."/>
            <person name="Guran C."/>
            <person name="Burcin Saticioglu I."/>
        </authorList>
    </citation>
    <scope>NUCLEOTIDE SEQUENCE [LARGE SCALE GENOMIC DNA]</scope>
    <source>
        <strain evidence="9">Faydin-H75</strain>
        <strain evidence="11">faydin-H76</strain>
    </source>
</reference>
<evidence type="ECO:0000259" key="7">
    <source>
        <dbReference type="PROSITE" id="PS51669"/>
    </source>
</evidence>
<dbReference type="InterPro" id="IPR001041">
    <property type="entry name" value="2Fe-2S_ferredoxin-type"/>
</dbReference>
<reference evidence="10 12" key="1">
    <citation type="submission" date="2023-07" db="EMBL/GenBank/DDBJ databases">
        <title>Unpublished Manusciprt.</title>
        <authorList>
            <person name="Aydin F."/>
            <person name="Tarhane S."/>
            <person name="Saticioglu I.B."/>
            <person name="Karakaya E."/>
            <person name="Abay S."/>
            <person name="Guran O."/>
            <person name="Bozkurt E."/>
            <person name="Uzum N."/>
            <person name="Olgun K."/>
            <person name="Jablonski D."/>
        </authorList>
    </citation>
    <scope>NUCLEOTIDE SEQUENCE</scope>
    <source>
        <strain evidence="12">faydin-H75</strain>
        <strain evidence="10">Faydin-H76</strain>
    </source>
</reference>
<dbReference type="GO" id="GO:0051539">
    <property type="term" value="F:4 iron, 4 sulfur cluster binding"/>
    <property type="evidence" value="ECO:0007669"/>
    <property type="project" value="UniProtKB-KW"/>
</dbReference>
<dbReference type="Gene3D" id="3.10.20.740">
    <property type="match status" value="1"/>
</dbReference>
<dbReference type="SUPFAM" id="SSF53706">
    <property type="entry name" value="Formate dehydrogenase/DMSO reductase, domains 1-3"/>
    <property type="match status" value="1"/>
</dbReference>
<keyword evidence="10" id="KW-0560">Oxidoreductase</keyword>
<feature type="domain" description="4Fe-4S ferredoxin-type" evidence="6">
    <location>
        <begin position="191"/>
        <end position="223"/>
    </location>
</feature>
<dbReference type="InterPro" id="IPR017896">
    <property type="entry name" value="4Fe4S_Fe-S-bd"/>
</dbReference>
<gene>
    <name evidence="9" type="ORF">Q5I04_07280</name>
    <name evidence="10" type="ORF">Q5I06_07435</name>
</gene>
<dbReference type="Pfam" id="PF00384">
    <property type="entry name" value="Molybdopterin"/>
    <property type="match status" value="1"/>
</dbReference>
<dbReference type="GO" id="GO:0050136">
    <property type="term" value="F:NADH dehydrogenase (quinone) (non-electrogenic) activity"/>
    <property type="evidence" value="ECO:0007669"/>
    <property type="project" value="UniProtKB-EC"/>
</dbReference>
<keyword evidence="4" id="KW-0411">Iron-sulfur</keyword>
<evidence type="ECO:0000313" key="9">
    <source>
        <dbReference type="EMBL" id="MDO7253710.1"/>
    </source>
</evidence>
<dbReference type="Pfam" id="PF10588">
    <property type="entry name" value="NADH-G_4Fe-4S_3"/>
    <property type="match status" value="1"/>
</dbReference>
<dbReference type="RefSeq" id="WP_305517550.1">
    <property type="nucleotide sequence ID" value="NZ_JAUPEV010000012.1"/>
</dbReference>
<name>A0AA90TA59_9HELI</name>
<dbReference type="PROSITE" id="PS51669">
    <property type="entry name" value="4FE4S_MOW_BIS_MGD"/>
    <property type="match status" value="1"/>
</dbReference>
<evidence type="ECO:0000259" key="5">
    <source>
        <dbReference type="PROSITE" id="PS51085"/>
    </source>
</evidence>
<dbReference type="NCBIfam" id="NF006305">
    <property type="entry name" value="PRK08493.1"/>
    <property type="match status" value="1"/>
</dbReference>
<dbReference type="PROSITE" id="PS51839">
    <property type="entry name" value="4FE4S_HC3"/>
    <property type="match status" value="1"/>
</dbReference>
<dbReference type="PROSITE" id="PS51085">
    <property type="entry name" value="2FE2S_FER_2"/>
    <property type="match status" value="1"/>
</dbReference>
<keyword evidence="2" id="KW-0479">Metal-binding</keyword>
<reference evidence="9" key="2">
    <citation type="submission" date="2023-07" db="EMBL/GenBank/DDBJ databases">
        <authorList>
            <person name="Aydin F."/>
            <person name="Tarhane S."/>
            <person name="Saticioglu I.B."/>
            <person name="Karakaya E."/>
            <person name="Abay S."/>
            <person name="Guran O."/>
            <person name="Bozkurt E."/>
            <person name="Uzum N."/>
            <person name="Olgun K."/>
            <person name="Jablonski D."/>
        </authorList>
    </citation>
    <scope>NUCLEOTIDE SEQUENCE</scope>
    <source>
        <strain evidence="9">Faydin-H75</strain>
    </source>
</reference>
<evidence type="ECO:0000256" key="1">
    <source>
        <dbReference type="ARBA" id="ARBA00022485"/>
    </source>
</evidence>
<dbReference type="InterPro" id="IPR036010">
    <property type="entry name" value="2Fe-2S_ferredoxin-like_sf"/>
</dbReference>
<organism evidence="10 11">
    <name type="scientific">Helicobacter cappadocius</name>
    <dbReference type="NCBI Taxonomy" id="3063998"/>
    <lineage>
        <taxon>Bacteria</taxon>
        <taxon>Pseudomonadati</taxon>
        <taxon>Campylobacterota</taxon>
        <taxon>Epsilonproteobacteria</taxon>
        <taxon>Campylobacterales</taxon>
        <taxon>Helicobacteraceae</taxon>
        <taxon>Helicobacter</taxon>
    </lineage>
</organism>
<dbReference type="SUPFAM" id="SSF54862">
    <property type="entry name" value="4Fe-4S ferredoxins"/>
    <property type="match status" value="1"/>
</dbReference>
<feature type="domain" description="2Fe-2S ferredoxin-type" evidence="5">
    <location>
        <begin position="2"/>
        <end position="76"/>
    </location>
</feature>
<evidence type="ECO:0000313" key="12">
    <source>
        <dbReference type="Proteomes" id="UP001240777"/>
    </source>
</evidence>
<dbReference type="Gene3D" id="3.30.70.20">
    <property type="match status" value="1"/>
</dbReference>
<dbReference type="InterPro" id="IPR017900">
    <property type="entry name" value="4Fe4S_Fe_S_CS"/>
</dbReference>
<dbReference type="PROSITE" id="PS51379">
    <property type="entry name" value="4FE4S_FER_2"/>
    <property type="match status" value="2"/>
</dbReference>
<evidence type="ECO:0000313" key="10">
    <source>
        <dbReference type="EMBL" id="MDP2539602.1"/>
    </source>
</evidence>
<evidence type="ECO:0000313" key="11">
    <source>
        <dbReference type="Proteomes" id="UP001177258"/>
    </source>
</evidence>